<dbReference type="PANTHER" id="PTHR30627:SF24">
    <property type="entry name" value="PENICILLIN-BINDING PROTEIN 4B"/>
    <property type="match status" value="1"/>
</dbReference>
<dbReference type="Proteomes" id="UP000307943">
    <property type="component" value="Unassembled WGS sequence"/>
</dbReference>
<dbReference type="InterPro" id="IPR012338">
    <property type="entry name" value="Beta-lactam/transpept-like"/>
</dbReference>
<dbReference type="RefSeq" id="WP_139600785.1">
    <property type="nucleotide sequence ID" value="NZ_VDCQ01000004.1"/>
</dbReference>
<dbReference type="Gene3D" id="3.90.1310.10">
    <property type="entry name" value="Penicillin-binding protein 2a (Domain 2)"/>
    <property type="match status" value="1"/>
</dbReference>
<sequence length="592" mass="64380">MKKRRIWFGLLAMTLMLSVLLGRLAWIQIIDSGSFSRREIDLIGNSVGQREQGIELDSGRGQFYDRNGLPITGETVRALVLFPVKRSAADKDGGMRQIARILGAEEKSWNDFYANANVPKMWTEPGTGLPIPLNADQARRIVQLAVPGAEVMETVRRYPANAAAKHAIGFIGQNPQRIESRFAKQLSRGSLSLTSRIGAAGLEKTMEPYLQGVGKTSVSLFTDGNNRPLSGLDVRLVSPGNPYYPLRVQTTLDLNVQRKVERILDQAGIASGAAVVLDAENADVLAMVSKPDFDPYRILPDNGDWGNKAIKAIAPGSVFKTAVAAAALEEGIVKPDETFECNGTFGKYGFTCWLHGGHGTITLEQAFAQSCNVVFAKVMQRLSGEKLQEIAHKLGLDRQVGWTEENSGGQAWSQLDGEERGQIFAGRLPSEDEGIRVQTAIGQRDVLVSPLQAANLVVTLLHGGEVFSPRIVRDVRYRSNTVAQSFPVHVLSSSQDGISSRTSHEIGKWMQEVVRTGTGKPLQQAKWKLAGKSGTAETTVGGRAAVHQWFVGYGPVERPQYAVAVVAENEPENGPNRSLAAFRDIMNALAAQ</sequence>
<dbReference type="PANTHER" id="PTHR30627">
    <property type="entry name" value="PEPTIDOGLYCAN D,D-TRANSPEPTIDASE"/>
    <property type="match status" value="1"/>
</dbReference>
<dbReference type="Pfam" id="PF03717">
    <property type="entry name" value="PBP_dimer"/>
    <property type="match status" value="1"/>
</dbReference>
<gene>
    <name evidence="6" type="ORF">FE784_03695</name>
</gene>
<dbReference type="SUPFAM" id="SSF56601">
    <property type="entry name" value="beta-lactamase/transpeptidase-like"/>
    <property type="match status" value="1"/>
</dbReference>
<protein>
    <submittedName>
        <fullName evidence="6">Penicillin-binding protein</fullName>
    </submittedName>
</protein>
<feature type="domain" description="Penicillin-binding protein transpeptidase" evidence="4">
    <location>
        <begin position="272"/>
        <end position="586"/>
    </location>
</feature>
<comment type="subcellular location">
    <subcellularLocation>
        <location evidence="1">Membrane</location>
    </subcellularLocation>
</comment>
<reference evidence="6 7" key="1">
    <citation type="submission" date="2019-05" db="EMBL/GenBank/DDBJ databases">
        <title>We sequenced the genome of Paenibacillus hemerocallicola KCTC 33185 for further insight into its adaptation and study the phylogeny of Paenibacillus.</title>
        <authorList>
            <person name="Narsing Rao M.P."/>
        </authorList>
    </citation>
    <scope>NUCLEOTIDE SEQUENCE [LARGE SCALE GENOMIC DNA]</scope>
    <source>
        <strain evidence="6 7">KCTC 33185</strain>
    </source>
</reference>
<comment type="caution">
    <text evidence="6">The sequence shown here is derived from an EMBL/GenBank/DDBJ whole genome shotgun (WGS) entry which is preliminary data.</text>
</comment>
<dbReference type="AlphaFoldDB" id="A0A5C4TG05"/>
<dbReference type="InterPro" id="IPR036138">
    <property type="entry name" value="PBP_dimer_sf"/>
</dbReference>
<dbReference type="EMBL" id="VDCQ01000004">
    <property type="protein sequence ID" value="TNJ67497.1"/>
    <property type="molecule type" value="Genomic_DNA"/>
</dbReference>
<evidence type="ECO:0000256" key="1">
    <source>
        <dbReference type="ARBA" id="ARBA00004370"/>
    </source>
</evidence>
<keyword evidence="7" id="KW-1185">Reference proteome</keyword>
<dbReference type="GO" id="GO:0071555">
    <property type="term" value="P:cell wall organization"/>
    <property type="evidence" value="ECO:0007669"/>
    <property type="project" value="TreeGrafter"/>
</dbReference>
<dbReference type="Pfam" id="PF00905">
    <property type="entry name" value="Transpeptidase"/>
    <property type="match status" value="1"/>
</dbReference>
<dbReference type="Gene3D" id="3.40.710.10">
    <property type="entry name" value="DD-peptidase/beta-lactamase superfamily"/>
    <property type="match status" value="1"/>
</dbReference>
<dbReference type="OrthoDB" id="2985542at2"/>
<evidence type="ECO:0000256" key="3">
    <source>
        <dbReference type="ARBA" id="ARBA00023136"/>
    </source>
</evidence>
<feature type="domain" description="Penicillin-binding protein dimerisation" evidence="5">
    <location>
        <begin position="58"/>
        <end position="218"/>
    </location>
</feature>
<proteinExistence type="inferred from homology"/>
<comment type="similarity">
    <text evidence="2">Belongs to the transpeptidase family.</text>
</comment>
<evidence type="ECO:0000259" key="4">
    <source>
        <dbReference type="Pfam" id="PF00905"/>
    </source>
</evidence>
<evidence type="ECO:0000256" key="2">
    <source>
        <dbReference type="ARBA" id="ARBA00007171"/>
    </source>
</evidence>
<dbReference type="InterPro" id="IPR050515">
    <property type="entry name" value="Beta-lactam/transpept"/>
</dbReference>
<dbReference type="InterPro" id="IPR001460">
    <property type="entry name" value="PCN-bd_Tpept"/>
</dbReference>
<dbReference type="SUPFAM" id="SSF56519">
    <property type="entry name" value="Penicillin binding protein dimerisation domain"/>
    <property type="match status" value="1"/>
</dbReference>
<evidence type="ECO:0000259" key="5">
    <source>
        <dbReference type="Pfam" id="PF03717"/>
    </source>
</evidence>
<organism evidence="6 7">
    <name type="scientific">Paenibacillus hemerocallicola</name>
    <dbReference type="NCBI Taxonomy" id="1172614"/>
    <lineage>
        <taxon>Bacteria</taxon>
        <taxon>Bacillati</taxon>
        <taxon>Bacillota</taxon>
        <taxon>Bacilli</taxon>
        <taxon>Bacillales</taxon>
        <taxon>Paenibacillaceae</taxon>
        <taxon>Paenibacillus</taxon>
    </lineage>
</organism>
<accession>A0A5C4TG05</accession>
<dbReference type="GO" id="GO:0005886">
    <property type="term" value="C:plasma membrane"/>
    <property type="evidence" value="ECO:0007669"/>
    <property type="project" value="TreeGrafter"/>
</dbReference>
<dbReference type="GO" id="GO:0071972">
    <property type="term" value="F:peptidoglycan L,D-transpeptidase activity"/>
    <property type="evidence" value="ECO:0007669"/>
    <property type="project" value="TreeGrafter"/>
</dbReference>
<dbReference type="InterPro" id="IPR005311">
    <property type="entry name" value="PBP_dimer"/>
</dbReference>
<name>A0A5C4TG05_9BACL</name>
<keyword evidence="3" id="KW-0472">Membrane</keyword>
<evidence type="ECO:0000313" key="6">
    <source>
        <dbReference type="EMBL" id="TNJ67497.1"/>
    </source>
</evidence>
<dbReference type="GO" id="GO:0008658">
    <property type="term" value="F:penicillin binding"/>
    <property type="evidence" value="ECO:0007669"/>
    <property type="project" value="InterPro"/>
</dbReference>
<evidence type="ECO:0000313" key="7">
    <source>
        <dbReference type="Proteomes" id="UP000307943"/>
    </source>
</evidence>